<evidence type="ECO:0000313" key="9">
    <source>
        <dbReference type="EMBL" id="KUI73709.1"/>
    </source>
</evidence>
<dbReference type="GO" id="GO:0008270">
    <property type="term" value="F:zinc ion binding"/>
    <property type="evidence" value="ECO:0007669"/>
    <property type="project" value="UniProtKB-KW"/>
</dbReference>
<evidence type="ECO:0000313" key="10">
    <source>
        <dbReference type="Proteomes" id="UP000078559"/>
    </source>
</evidence>
<dbReference type="InterPro" id="IPR019786">
    <property type="entry name" value="Zinc_finger_PHD-type_CS"/>
</dbReference>
<evidence type="ECO:0000256" key="7">
    <source>
        <dbReference type="SAM" id="MobiDB-lite"/>
    </source>
</evidence>
<dbReference type="Proteomes" id="UP000078559">
    <property type="component" value="Chromosome 11"/>
</dbReference>
<protein>
    <submittedName>
        <fullName evidence="9">Polycomb protein suz12-B</fullName>
    </submittedName>
</protein>
<dbReference type="InterPro" id="IPR019135">
    <property type="entry name" value="Polycomb_protein_VEFS-Box"/>
</dbReference>
<dbReference type="Pfam" id="PF09733">
    <property type="entry name" value="VEFS-Box"/>
    <property type="match status" value="1"/>
</dbReference>
<dbReference type="PROSITE" id="PS01359">
    <property type="entry name" value="ZF_PHD_1"/>
    <property type="match status" value="1"/>
</dbReference>
<evidence type="ECO:0000256" key="3">
    <source>
        <dbReference type="ARBA" id="ARBA00022771"/>
    </source>
</evidence>
<feature type="domain" description="Polycomb protein VEFS-Box" evidence="8">
    <location>
        <begin position="552"/>
        <end position="634"/>
    </location>
</feature>
<dbReference type="InterPro" id="IPR013083">
    <property type="entry name" value="Znf_RING/FYVE/PHD"/>
</dbReference>
<proteinExistence type="inferred from homology"/>
<dbReference type="Gene3D" id="3.30.40.10">
    <property type="entry name" value="Zinc/RING finger domain, C3HC4 (zinc finger)"/>
    <property type="match status" value="1"/>
</dbReference>
<dbReference type="OrthoDB" id="166746at2759"/>
<dbReference type="PANTHER" id="PTHR22597:SF0">
    <property type="entry name" value="POLYCOMB PROTEIN SUZ12"/>
    <property type="match status" value="1"/>
</dbReference>
<dbReference type="CDD" id="cd15489">
    <property type="entry name" value="PHD_SF"/>
    <property type="match status" value="1"/>
</dbReference>
<keyword evidence="10" id="KW-1185">Reference proteome</keyword>
<feature type="region of interest" description="Disordered" evidence="7">
    <location>
        <begin position="30"/>
        <end position="69"/>
    </location>
</feature>
<keyword evidence="2" id="KW-0479">Metal-binding</keyword>
<evidence type="ECO:0000259" key="8">
    <source>
        <dbReference type="Pfam" id="PF09733"/>
    </source>
</evidence>
<name>A0A194WBB1_CYTMA</name>
<evidence type="ECO:0000256" key="5">
    <source>
        <dbReference type="ARBA" id="ARBA00023015"/>
    </source>
</evidence>
<keyword evidence="6" id="KW-0804">Transcription</keyword>
<evidence type="ECO:0000256" key="1">
    <source>
        <dbReference type="ARBA" id="ARBA00007416"/>
    </source>
</evidence>
<dbReference type="InterPro" id="IPR011011">
    <property type="entry name" value="Znf_FYVE_PHD"/>
</dbReference>
<dbReference type="GO" id="GO:0016586">
    <property type="term" value="C:RSC-type complex"/>
    <property type="evidence" value="ECO:0007669"/>
    <property type="project" value="TreeGrafter"/>
</dbReference>
<feature type="compositionally biased region" description="Basic and acidic residues" evidence="7">
    <location>
        <begin position="33"/>
        <end position="50"/>
    </location>
</feature>
<keyword evidence="3" id="KW-0863">Zinc-finger</keyword>
<feature type="region of interest" description="Disordered" evidence="7">
    <location>
        <begin position="647"/>
        <end position="672"/>
    </location>
</feature>
<evidence type="ECO:0000256" key="4">
    <source>
        <dbReference type="ARBA" id="ARBA00022833"/>
    </source>
</evidence>
<dbReference type="EMBL" id="CM003108">
    <property type="protein sequence ID" value="KUI73709.1"/>
    <property type="molecule type" value="Genomic_DNA"/>
</dbReference>
<gene>
    <name evidence="9" type="ORF">VM1G_09254</name>
</gene>
<keyword evidence="5" id="KW-0805">Transcription regulation</keyword>
<evidence type="ECO:0000256" key="2">
    <source>
        <dbReference type="ARBA" id="ARBA00022723"/>
    </source>
</evidence>
<dbReference type="SUPFAM" id="SSF57903">
    <property type="entry name" value="FYVE/PHD zinc finger"/>
    <property type="match status" value="1"/>
</dbReference>
<accession>A0A194WBB1</accession>
<evidence type="ECO:0000256" key="6">
    <source>
        <dbReference type="ARBA" id="ARBA00023163"/>
    </source>
</evidence>
<dbReference type="CDD" id="cd21552">
    <property type="entry name" value="VEFS-box_ctSUZ12-like"/>
    <property type="match status" value="1"/>
</dbReference>
<sequence length="729" mass="82637">MTQSPVRSRNLPFLHRNWLTAINFLQSATVGSKPDDAHSRSADGHDDLRPPKRRRFANSPDSGIGQDIDSILLPDGQGEMQRAIRIEVLKITHQDVSRVRSNGVLNGIIPPAIKDVTSVNARCRITITTPSHTVGESRTLYCDSQMCTIKTFQNPVGSSQMARVYLPQPFHVPEEKIYVERDDDTVFDLADSYTVTVDLESAGDRNWPPLNLVSTSSDEDIFTMRSASRHWMLGAEIPKIFDRGRRSGLIRLRKGTGQDIRTDFVLDIDVRGTTALPERHVWMGREKAPLPSVTVIDQHEESLLLSNGYVNGQHVNGHMTNGNLVEDDIEEVADGELTPSRSLRTRGTKNYNLKVLSAQAQGKEVRKRSRAADSKRAEADSILYHLPREAIPFREVLVDGLACCFCHASHRSLAQLRAHLDSHVKFKYDVSLVPGKTGGQIHVSCIAVDPGPLLRPRIYQLGKPNKTFNLERYVEGDDSWVKSRLGPHNDDGPVIVPKKHTHTRTAQPRALQRTVSRRKEKKVLVPETKQPLFHPLSKARLEPGTEVRQPAVDDTWLIQKHRDIVQDFIDVDAEEKDYIKEWDAFIQKRHISSDAYISRAVLDFVNEKLHWLLESKSRTTEFGKHLTVLIARGLDDDTVRQIQSRLQEARTQKPQEKEKEKEPPAESPKEAQYRSSRGCAVCGRFVRGPQLLLCANEGCEKPLYHEDCIRDKARMTVEHHHWRCNDCTR</sequence>
<dbReference type="AlphaFoldDB" id="A0A194WBB1"/>
<organism evidence="9 10">
    <name type="scientific">Cytospora mali</name>
    <name type="common">Apple Valsa canker fungus</name>
    <name type="synonym">Valsa mali</name>
    <dbReference type="NCBI Taxonomy" id="578113"/>
    <lineage>
        <taxon>Eukaryota</taxon>
        <taxon>Fungi</taxon>
        <taxon>Dikarya</taxon>
        <taxon>Ascomycota</taxon>
        <taxon>Pezizomycotina</taxon>
        <taxon>Sordariomycetes</taxon>
        <taxon>Sordariomycetidae</taxon>
        <taxon>Diaporthales</taxon>
        <taxon>Cytosporaceae</taxon>
        <taxon>Cytospora</taxon>
    </lineage>
</organism>
<keyword evidence="4" id="KW-0862">Zinc</keyword>
<dbReference type="GO" id="GO:0031490">
    <property type="term" value="F:chromatin DNA binding"/>
    <property type="evidence" value="ECO:0007669"/>
    <property type="project" value="TreeGrafter"/>
</dbReference>
<reference evidence="9" key="1">
    <citation type="submission" date="2014-12" db="EMBL/GenBank/DDBJ databases">
        <title>Genome Sequence of Valsa Canker Pathogens Uncovers a Specific Adaption of Colonization on Woody Bark.</title>
        <authorList>
            <person name="Yin Z."/>
            <person name="Liu H."/>
            <person name="Gao X."/>
            <person name="Li Z."/>
            <person name="Song N."/>
            <person name="Ke X."/>
            <person name="Dai Q."/>
            <person name="Wu Y."/>
            <person name="Sun Y."/>
            <person name="Xu J.-R."/>
            <person name="Kang Z.K."/>
            <person name="Wang L."/>
            <person name="Huang L."/>
        </authorList>
    </citation>
    <scope>NUCLEOTIDE SEQUENCE [LARGE SCALE GENOMIC DNA]</scope>
    <source>
        <strain evidence="9">03-8</strain>
    </source>
</reference>
<comment type="similarity">
    <text evidence="1">Belongs to the VEFS (VRN2-EMF2-FIS2-SU(Z)12) family.</text>
</comment>
<dbReference type="PANTHER" id="PTHR22597">
    <property type="entry name" value="POLYCOMB GROUP PROTEIN"/>
    <property type="match status" value="1"/>
</dbReference>